<keyword evidence="4 6" id="KW-0560">Oxidoreductase</keyword>
<evidence type="ECO:0000256" key="1">
    <source>
        <dbReference type="ARBA" id="ARBA00005525"/>
    </source>
</evidence>
<dbReference type="PANTHER" id="PTHR11645">
    <property type="entry name" value="PYRROLINE-5-CARBOXYLATE REDUCTASE"/>
    <property type="match status" value="1"/>
</dbReference>
<dbReference type="FunFam" id="1.10.3730.10:FF:000001">
    <property type="entry name" value="Pyrroline-5-carboxylate reductase"/>
    <property type="match status" value="1"/>
</dbReference>
<evidence type="ECO:0000256" key="2">
    <source>
        <dbReference type="ARBA" id="ARBA00022650"/>
    </source>
</evidence>
<dbReference type="Gene3D" id="1.10.3730.10">
    <property type="entry name" value="ProC C-terminal domain-like"/>
    <property type="match status" value="1"/>
</dbReference>
<dbReference type="AlphaFoldDB" id="A0A4Q0VQY1"/>
<dbReference type="PROSITE" id="PS00521">
    <property type="entry name" value="P5CR"/>
    <property type="match status" value="1"/>
</dbReference>
<keyword evidence="6" id="KW-0963">Cytoplasm</keyword>
<comment type="pathway">
    <text evidence="6 9">Amino-acid biosynthesis; L-proline biosynthesis; L-proline from L-glutamate 5-semialdehyde: step 1/1.</text>
</comment>
<evidence type="ECO:0000256" key="9">
    <source>
        <dbReference type="RuleBase" id="RU003903"/>
    </source>
</evidence>
<reference evidence="12 13" key="1">
    <citation type="journal article" date="2019" name="Int. J. Syst. Evol. Microbiol.">
        <title>Anaerobacillus alkaliphilus sp. nov., a novel alkaliphilic and moderately halophilic bacterium.</title>
        <authorList>
            <person name="Borsodi A.K."/>
            <person name="Aszalos J.M."/>
            <person name="Bihari P."/>
            <person name="Nagy I."/>
            <person name="Schumann P."/>
            <person name="Sproer C."/>
            <person name="Kovacs A.L."/>
            <person name="Boka K."/>
            <person name="Dobosy P."/>
            <person name="Ovari M."/>
            <person name="Szili-Kovacs T."/>
            <person name="Toth E."/>
        </authorList>
    </citation>
    <scope>NUCLEOTIDE SEQUENCE [LARGE SCALE GENOMIC DNA]</scope>
    <source>
        <strain evidence="12 13">B16-10</strain>
    </source>
</reference>
<accession>A0A4Q0VQY1</accession>
<dbReference type="InterPro" id="IPR053790">
    <property type="entry name" value="P5CR-like_CS"/>
</dbReference>
<dbReference type="GO" id="GO:0004735">
    <property type="term" value="F:pyrroline-5-carboxylate reductase activity"/>
    <property type="evidence" value="ECO:0007669"/>
    <property type="project" value="UniProtKB-UniRule"/>
</dbReference>
<keyword evidence="2 6" id="KW-0641">Proline biosynthesis</keyword>
<dbReference type="OrthoDB" id="9805754at2"/>
<comment type="catalytic activity">
    <reaction evidence="6 9">
        <text>L-proline + NADP(+) = (S)-1-pyrroline-5-carboxylate + NADPH + 2 H(+)</text>
        <dbReference type="Rhea" id="RHEA:14109"/>
        <dbReference type="ChEBI" id="CHEBI:15378"/>
        <dbReference type="ChEBI" id="CHEBI:17388"/>
        <dbReference type="ChEBI" id="CHEBI:57783"/>
        <dbReference type="ChEBI" id="CHEBI:58349"/>
        <dbReference type="ChEBI" id="CHEBI:60039"/>
        <dbReference type="EC" id="1.5.1.2"/>
    </reaction>
</comment>
<dbReference type="Pfam" id="PF03807">
    <property type="entry name" value="F420_oxidored"/>
    <property type="match status" value="1"/>
</dbReference>
<dbReference type="UniPathway" id="UPA00098">
    <property type="reaction ID" value="UER00361"/>
</dbReference>
<evidence type="ECO:0000256" key="7">
    <source>
        <dbReference type="NCBIfam" id="TIGR00112"/>
    </source>
</evidence>
<feature type="domain" description="Pyrroline-5-carboxylate reductase dimerisation" evidence="11">
    <location>
        <begin position="165"/>
        <end position="269"/>
    </location>
</feature>
<feature type="binding site" evidence="8">
    <location>
        <begin position="10"/>
        <end position="15"/>
    </location>
    <ligand>
        <name>NADP(+)</name>
        <dbReference type="ChEBI" id="CHEBI:58349"/>
    </ligand>
</feature>
<comment type="caution">
    <text evidence="12">The sequence shown here is derived from an EMBL/GenBank/DDBJ whole genome shotgun (WGS) entry which is preliminary data.</text>
</comment>
<comment type="catalytic activity">
    <reaction evidence="6">
        <text>L-proline + NAD(+) = (S)-1-pyrroline-5-carboxylate + NADH + 2 H(+)</text>
        <dbReference type="Rhea" id="RHEA:14105"/>
        <dbReference type="ChEBI" id="CHEBI:15378"/>
        <dbReference type="ChEBI" id="CHEBI:17388"/>
        <dbReference type="ChEBI" id="CHEBI:57540"/>
        <dbReference type="ChEBI" id="CHEBI:57945"/>
        <dbReference type="ChEBI" id="CHEBI:60039"/>
        <dbReference type="EC" id="1.5.1.2"/>
    </reaction>
</comment>
<keyword evidence="6 9" id="KW-0028">Amino-acid biosynthesis</keyword>
<proteinExistence type="inferred from homology"/>
<dbReference type="InterPro" id="IPR000304">
    <property type="entry name" value="Pyrroline-COOH_reductase"/>
</dbReference>
<evidence type="ECO:0000259" key="11">
    <source>
        <dbReference type="Pfam" id="PF14748"/>
    </source>
</evidence>
<evidence type="ECO:0000313" key="13">
    <source>
        <dbReference type="Proteomes" id="UP000290649"/>
    </source>
</evidence>
<dbReference type="Gene3D" id="3.40.50.720">
    <property type="entry name" value="NAD(P)-binding Rossmann-like Domain"/>
    <property type="match status" value="1"/>
</dbReference>
<dbReference type="PIRSF" id="PIRSF000193">
    <property type="entry name" value="Pyrrol-5-carb_rd"/>
    <property type="match status" value="1"/>
</dbReference>
<evidence type="ECO:0000256" key="4">
    <source>
        <dbReference type="ARBA" id="ARBA00023002"/>
    </source>
</evidence>
<comment type="similarity">
    <text evidence="1 6 9">Belongs to the pyrroline-5-carboxylate reductase family.</text>
</comment>
<comment type="function">
    <text evidence="5 6">Catalyzes the reduction of 1-pyrroline-5-carboxylate (PCA) to L-proline.</text>
</comment>
<evidence type="ECO:0000256" key="6">
    <source>
        <dbReference type="HAMAP-Rule" id="MF_01925"/>
    </source>
</evidence>
<dbReference type="InterPro" id="IPR008927">
    <property type="entry name" value="6-PGluconate_DH-like_C_sf"/>
</dbReference>
<dbReference type="EMBL" id="QOUX01000046">
    <property type="protein sequence ID" value="RXI98619.1"/>
    <property type="molecule type" value="Genomic_DNA"/>
</dbReference>
<feature type="domain" description="Pyrroline-5-carboxylate reductase catalytic N-terminal" evidence="10">
    <location>
        <begin position="6"/>
        <end position="102"/>
    </location>
</feature>
<evidence type="ECO:0000259" key="10">
    <source>
        <dbReference type="Pfam" id="PF03807"/>
    </source>
</evidence>
<dbReference type="EC" id="1.5.1.2" evidence="6 7"/>
<evidence type="ECO:0000256" key="3">
    <source>
        <dbReference type="ARBA" id="ARBA00022857"/>
    </source>
</evidence>
<feature type="binding site" evidence="8">
    <location>
        <begin position="73"/>
        <end position="76"/>
    </location>
    <ligand>
        <name>NADP(+)</name>
        <dbReference type="ChEBI" id="CHEBI:58349"/>
    </ligand>
</feature>
<evidence type="ECO:0000256" key="5">
    <source>
        <dbReference type="ARBA" id="ARBA00058118"/>
    </source>
</evidence>
<dbReference type="SUPFAM" id="SSF48179">
    <property type="entry name" value="6-phosphogluconate dehydrogenase C-terminal domain-like"/>
    <property type="match status" value="1"/>
</dbReference>
<dbReference type="RefSeq" id="WP_129079972.1">
    <property type="nucleotide sequence ID" value="NZ_QOUX01000046.1"/>
</dbReference>
<gene>
    <name evidence="6 12" type="primary">proC</name>
    <name evidence="12" type="ORF">DS745_20095</name>
</gene>
<keyword evidence="13" id="KW-1185">Reference proteome</keyword>
<comment type="subcellular location">
    <subcellularLocation>
        <location evidence="6">Cytoplasm</location>
    </subcellularLocation>
</comment>
<dbReference type="Proteomes" id="UP000290649">
    <property type="component" value="Unassembled WGS sequence"/>
</dbReference>
<dbReference type="PANTHER" id="PTHR11645:SF49">
    <property type="entry name" value="PYRROLINE-5-CARBOXYLATE REDUCTASE 1"/>
    <property type="match status" value="1"/>
</dbReference>
<dbReference type="InterPro" id="IPR028939">
    <property type="entry name" value="P5C_Rdtase_cat_N"/>
</dbReference>
<dbReference type="HAMAP" id="MF_01925">
    <property type="entry name" value="P5C_reductase"/>
    <property type="match status" value="1"/>
</dbReference>
<protein>
    <recommendedName>
        <fullName evidence="6 7">Pyrroline-5-carboxylate reductase</fullName>
        <shortName evidence="6">P5C reductase</shortName>
        <shortName evidence="6">P5CR</shortName>
        <ecNumber evidence="6 7">1.5.1.2</ecNumber>
    </recommendedName>
    <alternativeName>
        <fullName evidence="6">PCA reductase</fullName>
    </alternativeName>
</protein>
<sequence length="279" mass="29727">MFTNETITFIGAGSMAEAMIAGLLKNEIVAPQQIIVTNKTNVERRSELKETYGINETNNLEFAIKEATIVILAIKPKDITTITNKLRGVITEKHVIMSVLAGITSSFIEEELMAAIPVIRVMPNTSSMIGESATAIAGGKYTSMPQMLMAKDLLTAIGQVFVIEEEQMDVFTGVAGSGPAYFYKLIEHLQKAACDGGLKPPLAKEIAVQTIVGAAKMLEETSTEPATLRKNITSPNGTTEAGLKALEAAGGCTAIEAAVKGAASRSKELRTEYEAVISK</sequence>
<dbReference type="InterPro" id="IPR036291">
    <property type="entry name" value="NAD(P)-bd_dom_sf"/>
</dbReference>
<keyword evidence="3 6" id="KW-0521">NADP</keyword>
<dbReference type="SUPFAM" id="SSF51735">
    <property type="entry name" value="NAD(P)-binding Rossmann-fold domains"/>
    <property type="match status" value="1"/>
</dbReference>
<dbReference type="InterPro" id="IPR029036">
    <property type="entry name" value="P5CR_dimer"/>
</dbReference>
<dbReference type="Pfam" id="PF14748">
    <property type="entry name" value="P5CR_dimer"/>
    <property type="match status" value="1"/>
</dbReference>
<evidence type="ECO:0000313" key="12">
    <source>
        <dbReference type="EMBL" id="RXI98619.1"/>
    </source>
</evidence>
<dbReference type="GO" id="GO:0005737">
    <property type="term" value="C:cytoplasm"/>
    <property type="evidence" value="ECO:0007669"/>
    <property type="project" value="UniProtKB-SubCell"/>
</dbReference>
<evidence type="ECO:0000256" key="8">
    <source>
        <dbReference type="PIRSR" id="PIRSR000193-1"/>
    </source>
</evidence>
<dbReference type="GO" id="GO:0055129">
    <property type="term" value="P:L-proline biosynthetic process"/>
    <property type="evidence" value="ECO:0007669"/>
    <property type="project" value="UniProtKB-UniRule"/>
</dbReference>
<name>A0A4Q0VQY1_9BACI</name>
<dbReference type="NCBIfam" id="TIGR00112">
    <property type="entry name" value="proC"/>
    <property type="match status" value="1"/>
</dbReference>
<organism evidence="12 13">
    <name type="scientific">Anaerobacillus alkaliphilus</name>
    <dbReference type="NCBI Taxonomy" id="1548597"/>
    <lineage>
        <taxon>Bacteria</taxon>
        <taxon>Bacillati</taxon>
        <taxon>Bacillota</taxon>
        <taxon>Bacilli</taxon>
        <taxon>Bacillales</taxon>
        <taxon>Bacillaceae</taxon>
        <taxon>Anaerobacillus</taxon>
    </lineage>
</organism>